<reference evidence="6" key="1">
    <citation type="journal article" date="2021" name="New Phytol.">
        <title>Evolutionary innovations through gain and loss of genes in the ectomycorrhizal Boletales.</title>
        <authorList>
            <person name="Wu G."/>
            <person name="Miyauchi S."/>
            <person name="Morin E."/>
            <person name="Kuo A."/>
            <person name="Drula E."/>
            <person name="Varga T."/>
            <person name="Kohler A."/>
            <person name="Feng B."/>
            <person name="Cao Y."/>
            <person name="Lipzen A."/>
            <person name="Daum C."/>
            <person name="Hundley H."/>
            <person name="Pangilinan J."/>
            <person name="Johnson J."/>
            <person name="Barry K."/>
            <person name="LaButti K."/>
            <person name="Ng V."/>
            <person name="Ahrendt S."/>
            <person name="Min B."/>
            <person name="Choi I.G."/>
            <person name="Park H."/>
            <person name="Plett J.M."/>
            <person name="Magnuson J."/>
            <person name="Spatafora J.W."/>
            <person name="Nagy L.G."/>
            <person name="Henrissat B."/>
            <person name="Grigoriev I.V."/>
            <person name="Yang Z.L."/>
            <person name="Xu J."/>
            <person name="Martin F.M."/>
        </authorList>
    </citation>
    <scope>NUCLEOTIDE SEQUENCE</scope>
    <source>
        <strain evidence="6">KKN 215</strain>
    </source>
</reference>
<dbReference type="Pfam" id="PF06644">
    <property type="entry name" value="ATP11"/>
    <property type="match status" value="1"/>
</dbReference>
<evidence type="ECO:0000313" key="6">
    <source>
        <dbReference type="EMBL" id="KAH8086633.1"/>
    </source>
</evidence>
<dbReference type="GO" id="GO:0033615">
    <property type="term" value="P:mitochondrial proton-transporting ATP synthase complex assembly"/>
    <property type="evidence" value="ECO:0007669"/>
    <property type="project" value="TreeGrafter"/>
</dbReference>
<proteinExistence type="inferred from homology"/>
<feature type="compositionally biased region" description="Acidic residues" evidence="5">
    <location>
        <begin position="105"/>
        <end position="114"/>
    </location>
</feature>
<evidence type="ECO:0000256" key="3">
    <source>
        <dbReference type="ARBA" id="ARBA00022946"/>
    </source>
</evidence>
<protein>
    <submittedName>
        <fullName evidence="6">ATP11 protein-domain-containing protein</fullName>
    </submittedName>
</protein>
<comment type="similarity">
    <text evidence="2">Belongs to the ATP11 family.</text>
</comment>
<keyword evidence="7" id="KW-1185">Reference proteome</keyword>
<dbReference type="OrthoDB" id="16535at2759"/>
<dbReference type="EMBL" id="JAEVFJ010000042">
    <property type="protein sequence ID" value="KAH8086633.1"/>
    <property type="molecule type" value="Genomic_DNA"/>
</dbReference>
<evidence type="ECO:0000256" key="5">
    <source>
        <dbReference type="SAM" id="MobiDB-lite"/>
    </source>
</evidence>
<feature type="region of interest" description="Disordered" evidence="5">
    <location>
        <begin position="73"/>
        <end position="140"/>
    </location>
</feature>
<gene>
    <name evidence="6" type="ORF">BXZ70DRAFT_549010</name>
</gene>
<name>A0A8K0UFX9_9AGAR</name>
<evidence type="ECO:0000256" key="1">
    <source>
        <dbReference type="ARBA" id="ARBA00004173"/>
    </source>
</evidence>
<accession>A0A8K0UFX9</accession>
<keyword evidence="3" id="KW-0809">Transit peptide</keyword>
<comment type="caution">
    <text evidence="6">The sequence shown here is derived from an EMBL/GenBank/DDBJ whole genome shotgun (WGS) entry which is preliminary data.</text>
</comment>
<comment type="subcellular location">
    <subcellularLocation>
        <location evidence="1">Mitochondrion</location>
    </subcellularLocation>
</comment>
<dbReference type="AlphaFoldDB" id="A0A8K0UFX9"/>
<evidence type="ECO:0000313" key="7">
    <source>
        <dbReference type="Proteomes" id="UP000813824"/>
    </source>
</evidence>
<evidence type="ECO:0000256" key="4">
    <source>
        <dbReference type="ARBA" id="ARBA00023128"/>
    </source>
</evidence>
<dbReference type="Proteomes" id="UP000813824">
    <property type="component" value="Unassembled WGS sequence"/>
</dbReference>
<feature type="compositionally biased region" description="Basic and acidic residues" evidence="5">
    <location>
        <begin position="73"/>
        <end position="95"/>
    </location>
</feature>
<evidence type="ECO:0000256" key="2">
    <source>
        <dbReference type="ARBA" id="ARBA00009116"/>
    </source>
</evidence>
<sequence length="372" mass="41844">MYQVFARPLIPSVLRQGTKSSLTRCTFATSSRLWKDHSVGSQKYIDYTEKYLHKLEKMAEKQGITVEELVKRNNEKAERERKEQAERRAQLDKTTHTAARGYASEDIELEEDSTGGESSTRKRKPAPRTPTRKDSSPVKPLSTILNLDRLLSDVHTPEQVTGLWNAYHASRSQGTGRGYLSASIPVAAYEKMISVAQPYKNFILPLSREDAQVPETDNPVNQTPVEFFYMQWDFYGSPPDPTPSENPFAPPTPSPSLPPTSTILFTPLAEYQRHGTFATPHLVITHYTDLASSHGLVLLRGEITPIGGQLGGAAGASYHLSQHHAQALAVGVQRFYLWNDRSNQPENLLKTFHEKPEEFKWEELLRLSDPTS</sequence>
<dbReference type="GO" id="GO:0005739">
    <property type="term" value="C:mitochondrion"/>
    <property type="evidence" value="ECO:0007669"/>
    <property type="project" value="UniProtKB-SubCell"/>
</dbReference>
<keyword evidence="4" id="KW-0496">Mitochondrion</keyword>
<organism evidence="6 7">
    <name type="scientific">Cristinia sonorae</name>
    <dbReference type="NCBI Taxonomy" id="1940300"/>
    <lineage>
        <taxon>Eukaryota</taxon>
        <taxon>Fungi</taxon>
        <taxon>Dikarya</taxon>
        <taxon>Basidiomycota</taxon>
        <taxon>Agaricomycotina</taxon>
        <taxon>Agaricomycetes</taxon>
        <taxon>Agaricomycetidae</taxon>
        <taxon>Agaricales</taxon>
        <taxon>Pleurotineae</taxon>
        <taxon>Stephanosporaceae</taxon>
        <taxon>Cristinia</taxon>
    </lineage>
</organism>
<dbReference type="InterPro" id="IPR010591">
    <property type="entry name" value="ATP11"/>
</dbReference>
<dbReference type="PANTHER" id="PTHR13126:SF0">
    <property type="entry name" value="ATP SYNTHASE MITOCHONDRIAL F1 COMPLEX ASSEMBLY FACTOR 1"/>
    <property type="match status" value="1"/>
</dbReference>
<dbReference type="PANTHER" id="PTHR13126">
    <property type="entry name" value="CHAPERONE ATP11"/>
    <property type="match status" value="1"/>
</dbReference>